<keyword evidence="2" id="KW-1185">Reference proteome</keyword>
<accession>A0A1B9INJ8</accession>
<proteinExistence type="predicted"/>
<sequence>MLDLMLKTNSSANKTRQIYLKNSDLGLSDNNDKEVSVDISFKTPLLYCRNPSERRTFVALTTKAPREGGWPAGKGEDSKEWTGELRWWEVAGPTTDEVDEIEKR</sequence>
<evidence type="ECO:0000313" key="1">
    <source>
        <dbReference type="EMBL" id="OCF56944.1"/>
    </source>
</evidence>
<name>A0A1B9INJ8_9TREE</name>
<dbReference type="Proteomes" id="UP000092583">
    <property type="component" value="Unassembled WGS sequence"/>
</dbReference>
<gene>
    <name evidence="1" type="ORF">L486_05800</name>
</gene>
<organism evidence="1 2">
    <name type="scientific">Kwoniella mangroviensis CBS 10435</name>
    <dbReference type="NCBI Taxonomy" id="1331196"/>
    <lineage>
        <taxon>Eukaryota</taxon>
        <taxon>Fungi</taxon>
        <taxon>Dikarya</taxon>
        <taxon>Basidiomycota</taxon>
        <taxon>Agaricomycotina</taxon>
        <taxon>Tremellomycetes</taxon>
        <taxon>Tremellales</taxon>
        <taxon>Cryptococcaceae</taxon>
        <taxon>Kwoniella</taxon>
    </lineage>
</organism>
<reference evidence="1 2" key="1">
    <citation type="submission" date="2013-07" db="EMBL/GenBank/DDBJ databases">
        <title>The Genome Sequence of Kwoniella mangroviensis CBS10435.</title>
        <authorList>
            <consortium name="The Broad Institute Genome Sequencing Platform"/>
            <person name="Cuomo C."/>
            <person name="Litvintseva A."/>
            <person name="Chen Y."/>
            <person name="Heitman J."/>
            <person name="Sun S."/>
            <person name="Springer D."/>
            <person name="Dromer F."/>
            <person name="Young S.K."/>
            <person name="Zeng Q."/>
            <person name="Gargeya S."/>
            <person name="Fitzgerald M."/>
            <person name="Abouelleil A."/>
            <person name="Alvarado L."/>
            <person name="Berlin A.M."/>
            <person name="Chapman S.B."/>
            <person name="Dewar J."/>
            <person name="Goldberg J."/>
            <person name="Griggs A."/>
            <person name="Gujja S."/>
            <person name="Hansen M."/>
            <person name="Howarth C."/>
            <person name="Imamovic A."/>
            <person name="Larimer J."/>
            <person name="McCowan C."/>
            <person name="Murphy C."/>
            <person name="Pearson M."/>
            <person name="Priest M."/>
            <person name="Roberts A."/>
            <person name="Saif S."/>
            <person name="Shea T."/>
            <person name="Sykes S."/>
            <person name="Wortman J."/>
            <person name="Nusbaum C."/>
            <person name="Birren B."/>
        </authorList>
    </citation>
    <scope>NUCLEOTIDE SEQUENCE [LARGE SCALE GENOMIC DNA]</scope>
    <source>
        <strain evidence="1 2">CBS 10435</strain>
    </source>
</reference>
<reference evidence="2" key="2">
    <citation type="submission" date="2013-12" db="EMBL/GenBank/DDBJ databases">
        <title>Evolution of pathogenesis and genome organization in the Tremellales.</title>
        <authorList>
            <person name="Cuomo C."/>
            <person name="Litvintseva A."/>
            <person name="Heitman J."/>
            <person name="Chen Y."/>
            <person name="Sun S."/>
            <person name="Springer D."/>
            <person name="Dromer F."/>
            <person name="Young S."/>
            <person name="Zeng Q."/>
            <person name="Chapman S."/>
            <person name="Gujja S."/>
            <person name="Saif S."/>
            <person name="Birren B."/>
        </authorList>
    </citation>
    <scope>NUCLEOTIDE SEQUENCE [LARGE SCALE GENOMIC DNA]</scope>
    <source>
        <strain evidence="2">CBS 10435</strain>
    </source>
</reference>
<protein>
    <submittedName>
        <fullName evidence="1">Uncharacterized protein</fullName>
    </submittedName>
</protein>
<evidence type="ECO:0000313" key="2">
    <source>
        <dbReference type="Proteomes" id="UP000092583"/>
    </source>
</evidence>
<dbReference type="AlphaFoldDB" id="A0A1B9INJ8"/>
<dbReference type="EMBL" id="KI669464">
    <property type="protein sequence ID" value="OCF56944.1"/>
    <property type="molecule type" value="Genomic_DNA"/>
</dbReference>